<dbReference type="Pfam" id="PF07944">
    <property type="entry name" value="Beta-AFase-like_GH127_cat"/>
    <property type="match status" value="1"/>
</dbReference>
<feature type="domain" description="Non-reducing end beta-L-arabinofuranosidase-like GH127 middle" evidence="4">
    <location>
        <begin position="433"/>
        <end position="543"/>
    </location>
</feature>
<proteinExistence type="predicted"/>
<keyword evidence="1" id="KW-0732">Signal</keyword>
<keyword evidence="7" id="KW-1185">Reference proteome</keyword>
<name>A0A1H7TPJ0_OLID1</name>
<dbReference type="InterPro" id="IPR012878">
    <property type="entry name" value="Beta-AFase-like_GH127_cat"/>
</dbReference>
<protein>
    <submittedName>
        <fullName evidence="6">Uncharacterized protein</fullName>
    </submittedName>
</protein>
<evidence type="ECO:0000259" key="2">
    <source>
        <dbReference type="Pfam" id="PF00754"/>
    </source>
</evidence>
<dbReference type="RefSeq" id="WP_093326953.1">
    <property type="nucleotide sequence ID" value="NZ_FOAF01000004.1"/>
</dbReference>
<dbReference type="PANTHER" id="PTHR43465">
    <property type="entry name" value="DUF1680 DOMAIN PROTEIN (AFU_ORTHOLOGUE AFUA_1G08910)"/>
    <property type="match status" value="1"/>
</dbReference>
<evidence type="ECO:0000259" key="4">
    <source>
        <dbReference type="Pfam" id="PF20736"/>
    </source>
</evidence>
<dbReference type="OrthoDB" id="9757939at2"/>
<dbReference type="Proteomes" id="UP000199421">
    <property type="component" value="Unassembled WGS sequence"/>
</dbReference>
<dbReference type="InterPro" id="IPR008979">
    <property type="entry name" value="Galactose-bd-like_sf"/>
</dbReference>
<dbReference type="Gene3D" id="2.60.120.260">
    <property type="entry name" value="Galactose-binding domain-like"/>
    <property type="match status" value="1"/>
</dbReference>
<dbReference type="SUPFAM" id="SSF48208">
    <property type="entry name" value="Six-hairpin glycosidases"/>
    <property type="match status" value="1"/>
</dbReference>
<evidence type="ECO:0000313" key="7">
    <source>
        <dbReference type="Proteomes" id="UP000199421"/>
    </source>
</evidence>
<feature type="signal peptide" evidence="1">
    <location>
        <begin position="1"/>
        <end position="23"/>
    </location>
</feature>
<evidence type="ECO:0000259" key="3">
    <source>
        <dbReference type="Pfam" id="PF07944"/>
    </source>
</evidence>
<dbReference type="Pfam" id="PF00754">
    <property type="entry name" value="F5_F8_type_C"/>
    <property type="match status" value="1"/>
</dbReference>
<dbReference type="InterPro" id="IPR008928">
    <property type="entry name" value="6-hairpin_glycosidase_sf"/>
</dbReference>
<dbReference type="GO" id="GO:0005975">
    <property type="term" value="P:carbohydrate metabolic process"/>
    <property type="evidence" value="ECO:0007669"/>
    <property type="project" value="InterPro"/>
</dbReference>
<dbReference type="PANTHER" id="PTHR43465:SF2">
    <property type="entry name" value="DUF1680 DOMAIN PROTEIN (AFU_ORTHOLOGUE AFUA_1G08910)"/>
    <property type="match status" value="1"/>
</dbReference>
<reference evidence="7" key="1">
    <citation type="submission" date="2016-10" db="EMBL/GenBank/DDBJ databases">
        <authorList>
            <person name="Varghese N."/>
            <person name="Submissions S."/>
        </authorList>
    </citation>
    <scope>NUCLEOTIDE SEQUENCE [LARGE SCALE GENOMIC DNA]</scope>
    <source>
        <strain evidence="7">DSM 18733</strain>
    </source>
</reference>
<evidence type="ECO:0000256" key="1">
    <source>
        <dbReference type="SAM" id="SignalP"/>
    </source>
</evidence>
<dbReference type="AlphaFoldDB" id="A0A1H7TPJ0"/>
<dbReference type="Pfam" id="PF20736">
    <property type="entry name" value="Glyco_hydro127M"/>
    <property type="match status" value="1"/>
</dbReference>
<dbReference type="InterPro" id="IPR049049">
    <property type="entry name" value="Beta-AFase-like_GH127_C"/>
</dbReference>
<dbReference type="InterPro" id="IPR049046">
    <property type="entry name" value="Beta-AFase-like_GH127_middle"/>
</dbReference>
<dbReference type="SUPFAM" id="SSF49785">
    <property type="entry name" value="Galactose-binding domain-like"/>
    <property type="match status" value="1"/>
</dbReference>
<sequence length="805" mass="90928">MNKNTIIYKVFAFAFAFATNVWTGLAQTHKDYPIQPVPFTHVQVNDNFWAPKMQVNANVTIPYILNKCYETGRVDNFRLAAGEIHDHKLTEYTFDDTDLYKLIEGASYALQVKKDPKLDAELDKLIIIIGKAQEDDGYLYTFRTAKVSKPHPWIGSKRWEMEEDLSHELYNAGHLYEAAVAHYLTTGKKTLLTIATKNADLLVKDFGYGKEERFPGHQIIETGLTRLYRVTGKQEYLDLAKFFLDIRGPGKPHSGEYNQSFKKVTEQEEAVGHAVRATYMYTGMADVAALTGDQVYLTAIDKLWDNVVDKKLYITGGIGATGAGEAFGKNYQLPNMSAYAETCAAIANVYWNSRMFQLHGDAKYIDVLERTLYNGLLSGVSLSGDHFFYPNPLASMGQHQRSAWFGCACCISNMTRFLPSMPGYMYGQDGNNLYINLYAGSEANIDLPKGTMQVVQQTNYPWEGSNEITINPAENMQVKIHVRIPGWAQGDPLPSNLYRENAVVLPAVLKLNGKQIDYTLEKGYAILDRTWKKGDRISLVLPMEVQKVFANEQVEDDQNRFALQRGPIVYCLEGPDNLDSTVMNIVVDKDATVQPKFENTLLNGVMTLKMKGNSTKRQVNSDELIKNEQEVTAIPYYAWANRGPSEMEVWIPYEASAAKPKPAPTIASKSKVSGSIKNARMLRGLNDQYDPKSSADASSIYLHWWPAKDTEEYVQYDFDRAYTVSQSSVYWYDDSPFGGCRIPASWKLQYLDGTDWKDVKNTGTYPNDKDSYNKVSFEPVNTKALRLLVQQPKEHSSGIQEWSIK</sequence>
<organism evidence="6 7">
    <name type="scientific">Olivibacter domesticus</name>
    <name type="common">Pseudosphingobacterium domesticum</name>
    <dbReference type="NCBI Taxonomy" id="407022"/>
    <lineage>
        <taxon>Bacteria</taxon>
        <taxon>Pseudomonadati</taxon>
        <taxon>Bacteroidota</taxon>
        <taxon>Sphingobacteriia</taxon>
        <taxon>Sphingobacteriales</taxon>
        <taxon>Sphingobacteriaceae</taxon>
        <taxon>Olivibacter</taxon>
    </lineage>
</organism>
<dbReference type="STRING" id="407022.SAMN05661044_03615"/>
<feature type="chain" id="PRO_5011788996" evidence="1">
    <location>
        <begin position="24"/>
        <end position="805"/>
    </location>
</feature>
<dbReference type="InterPro" id="IPR000421">
    <property type="entry name" value="FA58C"/>
</dbReference>
<accession>A0A1H7TPJ0</accession>
<dbReference type="Pfam" id="PF20737">
    <property type="entry name" value="Glyco_hydro127C"/>
    <property type="match status" value="1"/>
</dbReference>
<evidence type="ECO:0000313" key="6">
    <source>
        <dbReference type="EMBL" id="SEL86286.1"/>
    </source>
</evidence>
<dbReference type="EMBL" id="FOAF01000004">
    <property type="protein sequence ID" value="SEL86286.1"/>
    <property type="molecule type" value="Genomic_DNA"/>
</dbReference>
<feature type="domain" description="F5/8 type C" evidence="2">
    <location>
        <begin position="689"/>
        <end position="795"/>
    </location>
</feature>
<feature type="domain" description="Non-reducing end beta-L-arabinofuranosidase-like GH127 C-terminal" evidence="5">
    <location>
        <begin position="545"/>
        <end position="652"/>
    </location>
</feature>
<feature type="domain" description="Non-reducing end beta-L-arabinofuranosidase-like GH127 catalytic" evidence="3">
    <location>
        <begin position="41"/>
        <end position="422"/>
    </location>
</feature>
<dbReference type="InterPro" id="IPR049174">
    <property type="entry name" value="Beta-AFase-like"/>
</dbReference>
<evidence type="ECO:0000259" key="5">
    <source>
        <dbReference type="Pfam" id="PF20737"/>
    </source>
</evidence>
<gene>
    <name evidence="6" type="ORF">SAMN05661044_03615</name>
</gene>